<protein>
    <recommendedName>
        <fullName evidence="4">O-antigen ligase domain-containing protein</fullName>
    </recommendedName>
</protein>
<keyword evidence="1" id="KW-0812">Transmembrane</keyword>
<feature type="transmembrane region" description="Helical" evidence="1">
    <location>
        <begin position="190"/>
        <end position="208"/>
    </location>
</feature>
<evidence type="ECO:0000256" key="1">
    <source>
        <dbReference type="SAM" id="Phobius"/>
    </source>
</evidence>
<evidence type="ECO:0000313" key="3">
    <source>
        <dbReference type="Proteomes" id="UP000432488"/>
    </source>
</evidence>
<name>A0A7J5GFA7_BACUN</name>
<dbReference type="RefSeq" id="WP_151852589.1">
    <property type="nucleotide sequence ID" value="NZ_WCUS01000012.1"/>
</dbReference>
<comment type="caution">
    <text evidence="2">The sequence shown here is derived from an EMBL/GenBank/DDBJ whole genome shotgun (WGS) entry which is preliminary data.</text>
</comment>
<reference evidence="2 3" key="1">
    <citation type="journal article" date="2019" name="Nat. Med.">
        <title>A library of human gut bacterial isolates paired with longitudinal multiomics data enables mechanistic microbiome research.</title>
        <authorList>
            <person name="Poyet M."/>
            <person name="Groussin M."/>
            <person name="Gibbons S.M."/>
            <person name="Avila-Pacheco J."/>
            <person name="Jiang X."/>
            <person name="Kearney S.M."/>
            <person name="Perrotta A.R."/>
            <person name="Berdy B."/>
            <person name="Zhao S."/>
            <person name="Lieberman T.D."/>
            <person name="Swanson P.K."/>
            <person name="Smith M."/>
            <person name="Roesemann S."/>
            <person name="Alexander J.E."/>
            <person name="Rich S.A."/>
            <person name="Livny J."/>
            <person name="Vlamakis H."/>
            <person name="Clish C."/>
            <person name="Bullock K."/>
            <person name="Deik A."/>
            <person name="Scott J."/>
            <person name="Pierce K.A."/>
            <person name="Xavier R.J."/>
            <person name="Alm E.J."/>
        </authorList>
    </citation>
    <scope>NUCLEOTIDE SEQUENCE [LARGE SCALE GENOMIC DNA]</scope>
    <source>
        <strain evidence="2 3">BIOML-A42</strain>
    </source>
</reference>
<gene>
    <name evidence="2" type="ORF">GAQ56_16340</name>
</gene>
<dbReference type="Proteomes" id="UP000432488">
    <property type="component" value="Unassembled WGS sequence"/>
</dbReference>
<feature type="transmembrane region" description="Helical" evidence="1">
    <location>
        <begin position="12"/>
        <end position="27"/>
    </location>
</feature>
<sequence>MSEKRVCHNSKRLFIIILIAFLVPADLMARSNLIRVSVAVALSLSFWWIGRHQRMISAIQKVLSVLPFVLVFLALSGTFNIFDMKSYLGSGLEVENTVGEKENLAVDTRTFLYEECLSSMEKKGTFLFGEGGCGKYYTKAFKNALFGANRYASEVGALNTLLYSGIIGLLLYWIIFFYASYKAINDSDNILSRMLGLFIIFRWDYFFVEEFTNFNTNYFFLWLMIGMCLTPQFRYMTDEDICDWIEG</sequence>
<accession>A0A7J5GFA7</accession>
<feature type="transmembrane region" description="Helical" evidence="1">
    <location>
        <begin position="33"/>
        <end position="50"/>
    </location>
</feature>
<dbReference type="EMBL" id="WCUV01000012">
    <property type="protein sequence ID" value="KAB4088943.1"/>
    <property type="molecule type" value="Genomic_DNA"/>
</dbReference>
<evidence type="ECO:0008006" key="4">
    <source>
        <dbReference type="Google" id="ProtNLM"/>
    </source>
</evidence>
<dbReference type="AlphaFoldDB" id="A0A7J5GFA7"/>
<feature type="transmembrane region" description="Helical" evidence="1">
    <location>
        <begin position="214"/>
        <end position="230"/>
    </location>
</feature>
<feature type="transmembrane region" description="Helical" evidence="1">
    <location>
        <begin position="160"/>
        <end position="178"/>
    </location>
</feature>
<keyword evidence="1" id="KW-1133">Transmembrane helix</keyword>
<evidence type="ECO:0000313" key="2">
    <source>
        <dbReference type="EMBL" id="KAB4088943.1"/>
    </source>
</evidence>
<proteinExistence type="predicted"/>
<keyword evidence="1" id="KW-0472">Membrane</keyword>
<feature type="transmembrane region" description="Helical" evidence="1">
    <location>
        <begin position="62"/>
        <end position="82"/>
    </location>
</feature>
<organism evidence="2 3">
    <name type="scientific">Bacteroides uniformis</name>
    <dbReference type="NCBI Taxonomy" id="820"/>
    <lineage>
        <taxon>Bacteria</taxon>
        <taxon>Pseudomonadati</taxon>
        <taxon>Bacteroidota</taxon>
        <taxon>Bacteroidia</taxon>
        <taxon>Bacteroidales</taxon>
        <taxon>Bacteroidaceae</taxon>
        <taxon>Bacteroides</taxon>
    </lineage>
</organism>